<evidence type="ECO:0000256" key="6">
    <source>
        <dbReference type="SAM" id="Phobius"/>
    </source>
</evidence>
<dbReference type="GO" id="GO:0032469">
    <property type="term" value="P:endoplasmic reticulum calcium ion homeostasis"/>
    <property type="evidence" value="ECO:0007669"/>
    <property type="project" value="InterPro"/>
</dbReference>
<keyword evidence="4 6" id="KW-0472">Membrane</keyword>
<organism evidence="7 8">
    <name type="scientific">Thielaviopsis punctulata</name>
    <dbReference type="NCBI Taxonomy" id="72032"/>
    <lineage>
        <taxon>Eukaryota</taxon>
        <taxon>Fungi</taxon>
        <taxon>Dikarya</taxon>
        <taxon>Ascomycota</taxon>
        <taxon>Pezizomycotina</taxon>
        <taxon>Sordariomycetes</taxon>
        <taxon>Hypocreomycetidae</taxon>
        <taxon>Microascales</taxon>
        <taxon>Ceratocystidaceae</taxon>
        <taxon>Thielaviopsis</taxon>
    </lineage>
</organism>
<dbReference type="PANTHER" id="PTHR12883">
    <property type="entry name" value="ADIPOCYTE-SPECIFIC PROTEIN 4-RELATED"/>
    <property type="match status" value="1"/>
</dbReference>
<evidence type="ECO:0000256" key="4">
    <source>
        <dbReference type="ARBA" id="ARBA00023136"/>
    </source>
</evidence>
<dbReference type="Proteomes" id="UP000033483">
    <property type="component" value="Unassembled WGS sequence"/>
</dbReference>
<keyword evidence="2 6" id="KW-0812">Transmembrane</keyword>
<evidence type="ECO:0000313" key="8">
    <source>
        <dbReference type="Proteomes" id="UP000033483"/>
    </source>
</evidence>
<protein>
    <recommendedName>
        <fullName evidence="9">DUF1682 domain protein</fullName>
    </recommendedName>
</protein>
<dbReference type="AlphaFoldDB" id="A0A0F4ZL12"/>
<keyword evidence="8" id="KW-1185">Reference proteome</keyword>
<dbReference type="InterPro" id="IPR012879">
    <property type="entry name" value="CCDC47"/>
</dbReference>
<dbReference type="EMBL" id="LAEV01000191">
    <property type="protein sequence ID" value="KKA30915.1"/>
    <property type="molecule type" value="Genomic_DNA"/>
</dbReference>
<evidence type="ECO:0000256" key="5">
    <source>
        <dbReference type="SAM" id="MobiDB-lite"/>
    </source>
</evidence>
<dbReference type="GO" id="GO:0005783">
    <property type="term" value="C:endoplasmic reticulum"/>
    <property type="evidence" value="ECO:0007669"/>
    <property type="project" value="InterPro"/>
</dbReference>
<comment type="subcellular location">
    <subcellularLocation>
        <location evidence="1">Membrane</location>
        <topology evidence="1">Single-pass membrane protein</topology>
    </subcellularLocation>
</comment>
<dbReference type="GO" id="GO:0016020">
    <property type="term" value="C:membrane"/>
    <property type="evidence" value="ECO:0007669"/>
    <property type="project" value="UniProtKB-SubCell"/>
</dbReference>
<dbReference type="PANTHER" id="PTHR12883:SF0">
    <property type="entry name" value="PAT COMPLEX SUBUNIT CCDC47"/>
    <property type="match status" value="1"/>
</dbReference>
<evidence type="ECO:0000256" key="3">
    <source>
        <dbReference type="ARBA" id="ARBA00022989"/>
    </source>
</evidence>
<dbReference type="OrthoDB" id="10039147at2759"/>
<evidence type="ECO:0000256" key="1">
    <source>
        <dbReference type="ARBA" id="ARBA00004167"/>
    </source>
</evidence>
<accession>A0A0F4ZL12</accession>
<feature type="region of interest" description="Disordered" evidence="5">
    <location>
        <begin position="370"/>
        <end position="426"/>
    </location>
</feature>
<feature type="transmembrane region" description="Helical" evidence="6">
    <location>
        <begin position="72"/>
        <end position="89"/>
    </location>
</feature>
<evidence type="ECO:0000256" key="2">
    <source>
        <dbReference type="ARBA" id="ARBA00022692"/>
    </source>
</evidence>
<keyword evidence="3 6" id="KW-1133">Transmembrane helix</keyword>
<comment type="caution">
    <text evidence="7">The sequence shown here is derived from an EMBL/GenBank/DDBJ whole genome shotgun (WGS) entry which is preliminary data.</text>
</comment>
<sequence>CAHMATNKCYTRFHLPTNVVPADAASPTPSSLTGKLFTMLGSGGQISTVGRPYTKWYNVHERFTLADFKGEAYIIAIATVLLTVHFIGVRSNRAKADAWSKANGPLMKQQYAMVGFGGTPTIGSDLNDTRGVLREKSLFEFQSYMTGRRNAAFTDVNLVLNRRFNPLIMLLEKGITFMWDTIAPVNDQCEMITYPFDGLESKTIRQVALTAEPKAQEKSTFDGFVWAVVNKNQMKRLREERYDLSLTFTKDSPKLPIWATIMSESAEITDALLTKDLIAAIEKAGDLFDYFVVTDQPGQKPATIEETVPRKRLFCRYRLPNDNNYENLLPLIEQFLTFPDLLVSSAHFRPEVLRKVKSVRDEAIATIKRNAEAEKAEERAAERERSKKAKREEVLASMDAKAQKKYLDREREKEVRKMQKKSTMRA</sequence>
<name>A0A0F4ZL12_9PEZI</name>
<dbReference type="Pfam" id="PF07946">
    <property type="entry name" value="CCDC47"/>
    <property type="match status" value="1"/>
</dbReference>
<feature type="compositionally biased region" description="Basic and acidic residues" evidence="5">
    <location>
        <begin position="401"/>
        <end position="417"/>
    </location>
</feature>
<dbReference type="GO" id="GO:0005509">
    <property type="term" value="F:calcium ion binding"/>
    <property type="evidence" value="ECO:0007669"/>
    <property type="project" value="InterPro"/>
</dbReference>
<proteinExistence type="predicted"/>
<feature type="compositionally biased region" description="Basic and acidic residues" evidence="5">
    <location>
        <begin position="370"/>
        <end position="394"/>
    </location>
</feature>
<feature type="non-terminal residue" evidence="7">
    <location>
        <position position="1"/>
    </location>
</feature>
<evidence type="ECO:0000313" key="7">
    <source>
        <dbReference type="EMBL" id="KKA30915.1"/>
    </source>
</evidence>
<evidence type="ECO:0008006" key="9">
    <source>
        <dbReference type="Google" id="ProtNLM"/>
    </source>
</evidence>
<reference evidence="7 8" key="1">
    <citation type="submission" date="2015-03" db="EMBL/GenBank/DDBJ databases">
        <authorList>
            <person name="Radwan O."/>
            <person name="Al-Naeli F.A."/>
            <person name="Rendon G.A."/>
            <person name="Fields C."/>
        </authorList>
    </citation>
    <scope>NUCLEOTIDE SEQUENCE [LARGE SCALE GENOMIC DNA]</scope>
    <source>
        <strain evidence="7">CR-DP1</strain>
    </source>
</reference>
<gene>
    <name evidence="7" type="ORF">TD95_002618</name>
</gene>